<accession>A0A4Y3UT13</accession>
<dbReference type="AlphaFoldDB" id="A0A4Y3UT13"/>
<dbReference type="Proteomes" id="UP000319804">
    <property type="component" value="Unassembled WGS sequence"/>
</dbReference>
<dbReference type="RefSeq" id="WP_141381168.1">
    <property type="nucleotide sequence ID" value="NZ_BJNA01000052.1"/>
</dbReference>
<sequence>MADLRIDVAELTASASRAERIASEFSTAERIADETAGYSGHDGLAGKVHDFADKWDIARGKLEENLTTIADYLRAVVDTFDDLDTDLAASLEHSKLGDGAMNREIDGAIAEGQASAPSPAPAPTPSPTPGPAPTPPSDGDDN</sequence>
<dbReference type="OrthoDB" id="4828169at2"/>
<protein>
    <recommendedName>
        <fullName evidence="4">Excreted virulence factor EspC (Type VII ESX diderm)</fullName>
    </recommendedName>
</protein>
<evidence type="ECO:0000256" key="1">
    <source>
        <dbReference type="SAM" id="MobiDB-lite"/>
    </source>
</evidence>
<dbReference type="EMBL" id="VFPS01000001">
    <property type="protein sequence ID" value="TQN01019.1"/>
    <property type="molecule type" value="Genomic_DNA"/>
</dbReference>
<evidence type="ECO:0008006" key="4">
    <source>
        <dbReference type="Google" id="ProtNLM"/>
    </source>
</evidence>
<reference evidence="2 3" key="1">
    <citation type="submission" date="2019-06" db="EMBL/GenBank/DDBJ databases">
        <title>Sequencing the genomes of 1000 actinobacteria strains.</title>
        <authorList>
            <person name="Klenk H.-P."/>
        </authorList>
    </citation>
    <scope>NUCLEOTIDE SEQUENCE [LARGE SCALE GENOMIC DNA]</scope>
    <source>
        <strain evidence="2 3">DSM 20427</strain>
    </source>
</reference>
<evidence type="ECO:0000313" key="3">
    <source>
        <dbReference type="Proteomes" id="UP000319804"/>
    </source>
</evidence>
<name>A0A4Y3UT13_9MICO</name>
<keyword evidence="3" id="KW-1185">Reference proteome</keyword>
<comment type="caution">
    <text evidence="2">The sequence shown here is derived from an EMBL/GenBank/DDBJ whole genome shotgun (WGS) entry which is preliminary data.</text>
</comment>
<feature type="compositionally biased region" description="Pro residues" evidence="1">
    <location>
        <begin position="118"/>
        <end position="136"/>
    </location>
</feature>
<gene>
    <name evidence="2" type="ORF">FHX68_1155</name>
</gene>
<feature type="compositionally biased region" description="Basic and acidic residues" evidence="1">
    <location>
        <begin position="92"/>
        <end position="106"/>
    </location>
</feature>
<feature type="region of interest" description="Disordered" evidence="1">
    <location>
        <begin position="91"/>
        <end position="142"/>
    </location>
</feature>
<organism evidence="2 3">
    <name type="scientific">Microbacterium lacticum</name>
    <dbReference type="NCBI Taxonomy" id="33885"/>
    <lineage>
        <taxon>Bacteria</taxon>
        <taxon>Bacillati</taxon>
        <taxon>Actinomycetota</taxon>
        <taxon>Actinomycetes</taxon>
        <taxon>Micrococcales</taxon>
        <taxon>Microbacteriaceae</taxon>
        <taxon>Microbacterium</taxon>
    </lineage>
</organism>
<proteinExistence type="predicted"/>
<evidence type="ECO:0000313" key="2">
    <source>
        <dbReference type="EMBL" id="TQN01019.1"/>
    </source>
</evidence>